<feature type="domain" description="IPT/TIG" evidence="4">
    <location>
        <begin position="1893"/>
        <end position="1975"/>
    </location>
</feature>
<feature type="chain" id="PRO_5046025565" evidence="3">
    <location>
        <begin position="18"/>
        <end position="2155"/>
    </location>
</feature>
<dbReference type="InterPro" id="IPR013783">
    <property type="entry name" value="Ig-like_fold"/>
</dbReference>
<feature type="transmembrane region" description="Helical" evidence="2">
    <location>
        <begin position="2014"/>
        <end position="2037"/>
    </location>
</feature>
<dbReference type="InterPro" id="IPR031148">
    <property type="entry name" value="Plexin"/>
</dbReference>
<feature type="domain" description="IPT/TIG" evidence="4">
    <location>
        <begin position="1405"/>
        <end position="1493"/>
    </location>
</feature>
<feature type="domain" description="IPT/TIG" evidence="4">
    <location>
        <begin position="1593"/>
        <end position="1674"/>
    </location>
</feature>
<dbReference type="Pfam" id="PF01833">
    <property type="entry name" value="TIG"/>
    <property type="match status" value="7"/>
</dbReference>
<dbReference type="SMART" id="SM00429">
    <property type="entry name" value="IPT"/>
    <property type="match status" value="7"/>
</dbReference>
<keyword evidence="2" id="KW-1133">Transmembrane helix</keyword>
<feature type="domain" description="IPT/TIG" evidence="4">
    <location>
        <begin position="1680"/>
        <end position="1767"/>
    </location>
</feature>
<feature type="signal peptide" evidence="3">
    <location>
        <begin position="1"/>
        <end position="17"/>
    </location>
</feature>
<sequence>MCLAIYVICILVDSAYSVSCFVSSFVRTYAVAGNTIRVVLQASERLASGYRIAVPPLAASTWTVSGSTSNPILTATVTLPASGVPQGPLNYTATVLCDTIGNCIAAPLVGMLGITYDTVPPLLLTVTATSDRPANPALALANDTVAGLFPFDEALNQTMITTDDVEFNGHSVDSITFAADGRSFEARYRFRDGADLGGLVNWTLATGCDLAGNCIDPASGTFTVRFNGTAPALVGDVTAVTDIVGHTTMARPGTAVTLSFETTRVLAASPRPTATIMGHVATLSCTAGMTCQATATMASGDTDGPVDYAIQGEMCDLGDDCNTTVGVTGTLAITFDGTPPSLTLVRAVSNNAYSPVCAKDGDGVTVVLQASEPLASGYTIAVPPLAAATWTASGSAASPILTATVTLSDASGVPQGPLNYTATVLCDTIGNCIAAPLAGMLGITYDTVPPLLLTVTATTDHPANPALALTNDTLTGRFPFDEALNQTMITTDDVEFNGHPVDSITYAADGRSFEARYRFRDGDGADLGGLVNWTLATACDLAGNCIDPASGTFTVRFNGTAPALVGDVTAVTDLVGHTTMARPGTAVTLSFETTRVLAASPRPTVTIMGHVATLSCTAQMTCQATATMASGDTDGAVDYAIQGEMCDLGDDCNTTVDVTGTLAITFDGTPPSLTLVRAVSNNTRSPVRAKDGDDVTVVLQASEPLASGYTIAVPPLAAATWTASGPAASPILTATVTLSDASGVPQGPLNYTATVLCDAIGNCIAAPLVGMLGVTYDSIAPSLLTVSATTTNAHNTSWAKWGDTITAQFTFDVALNQSSVSDLRINGYAPSSALTFAADGTSFAATLALTAGMQMMAGGMNWTLATACDLAGNCLAAESGSLGITLSTQAPSLVSRTLANTNPRSNRAKPGDTLTLTLTISADLDPAAATQPTVTISGRCDSLAVQGTKVRATVVMGPSDPEGLVMLQAGGQLCDMAGNCGTLTIASTSSGVTYDRTAPTLLSASATSSNPRSQFLAKSGDQATGILTFSETVMSLASFRLLGRDADEFGDFGDALVMAGFTMPTGAADAANVSMEIGAFCDKAGNCNPGGITRPSAITYYGQPMALSFSSASSTNDLNSTLAVAANEVRVTLVSNNPLTAQASITATMAGRDVSLLAPAGGRELTGILLVESTDTQGPIAFEMSNVCDVVGQCASLAGLLNISIDTVYPTVLSVTAFTDLAANTTVAKAGSRVHVTLVASEPLGRTSQLVVSIGGVFVAREDLQVVPGATVVEGSVVLGSQTTAGPVTVAYAMFCDLAGNCVTRYNWEGLPMGVTFVTPPTISQVRPALLTQTGGLIAIHGDGFRSPVTVTVAGQACPVQWSNETRVLCQAPAGVTPGDAALVLTDYDTTTTGTVQGMLAYQSVVTLTSITPAVGPQTGSLTLCLTGTGLAMGTGPTVTVGGHPCVVYLPRAATTAVYCELTVSGAANGLAEVVVTNPDGGHTAMSGAFLFQGPSPVLAAGGVQPAVGPIEGGTVLTLNGTGLRAGASVMLDGGSMATQLACLDVTLVGTNDTTLNCTTPAGITPGPIDLVVTNTDGTSTRLVDGFTYQGAAPVIANITPPNGTRVGGTTITITGSGFRAGITATIAGNPCTGLVVVSVTQITCVTPAGVEGLAVMALGNTDGTRTQANFTYFVPNLPPPLFTSVTPSQTKQTASARLVIRGSNLLPGITVTVGGLTCASPVLNTARTTVTCTLPAPGPALYGPYDVVLTNPNGGVARGVGKFTVTGTAPPAVTGVAPTTGSATGSTAVTISGSGFAQGATATVGGTNCTGAAVSSDGTSLTCTVGASAAATATTRARRTDSNEAGADGVAPGPAAVVVTNPDGQSSAGSGNATAGAETGGPVIRFFFQAGAPVLSAVAPATGPTNQGTPIWLTVPSNLRPGATVTLGGQPCLHLTQLNATALTCYAPPASASVQTQLEALVAEKGLAGARVAVDVVVVNADLTQATLSEAFGYTPAVAVGGSSGSLSATGTALISVGASVLVLVLLLLPAFLMAAGCRLCRPNNSSADDDDLSVSGTSRKETAVSVQEPAAVTLVTPAVDSYTAVAPAAAAGPSDVEAARVVQIGGGQSLGWLVMEPMEIVSYYGLCGCVEMVVINPVAVTPSASPSDSPPAF</sequence>
<keyword evidence="3" id="KW-0732">Signal</keyword>
<evidence type="ECO:0000256" key="2">
    <source>
        <dbReference type="SAM" id="Phobius"/>
    </source>
</evidence>
<keyword evidence="2" id="KW-0472">Membrane</keyword>
<evidence type="ECO:0000256" key="1">
    <source>
        <dbReference type="SAM" id="MobiDB-lite"/>
    </source>
</evidence>
<reference evidence="5" key="1">
    <citation type="journal article" date="2022" name="bioRxiv">
        <title>Genomics of Preaxostyla Flagellates Illuminates Evolutionary Transitions and the Path Towards Mitochondrial Loss.</title>
        <authorList>
            <person name="Novak L.V.F."/>
            <person name="Treitli S.C."/>
            <person name="Pyrih J."/>
            <person name="Halakuc P."/>
            <person name="Pipaliya S.V."/>
            <person name="Vacek V."/>
            <person name="Brzon O."/>
            <person name="Soukal P."/>
            <person name="Eme L."/>
            <person name="Dacks J.B."/>
            <person name="Karnkowska A."/>
            <person name="Elias M."/>
            <person name="Hampl V."/>
        </authorList>
    </citation>
    <scope>NUCLEOTIDE SEQUENCE</scope>
    <source>
        <strain evidence="5">RCP-MX</strain>
    </source>
</reference>
<comment type="caution">
    <text evidence="5">The sequence shown here is derived from an EMBL/GenBank/DDBJ whole genome shotgun (WGS) entry which is preliminary data.</text>
</comment>
<dbReference type="SUPFAM" id="SSF81296">
    <property type="entry name" value="E set domains"/>
    <property type="match status" value="7"/>
</dbReference>
<feature type="domain" description="IPT/TIG" evidence="4">
    <location>
        <begin position="1320"/>
        <end position="1403"/>
    </location>
</feature>
<feature type="domain" description="IPT/TIG" evidence="4">
    <location>
        <begin position="1496"/>
        <end position="1590"/>
    </location>
</feature>
<evidence type="ECO:0000256" key="3">
    <source>
        <dbReference type="SAM" id="SignalP"/>
    </source>
</evidence>
<dbReference type="PANTHER" id="PTHR22625:SF70">
    <property type="entry name" value="PLEXIN A, ISOFORM A"/>
    <property type="match status" value="1"/>
</dbReference>
<dbReference type="Gene3D" id="2.60.40.10">
    <property type="entry name" value="Immunoglobulins"/>
    <property type="match status" value="7"/>
</dbReference>
<accession>A0ABQ8UCE8</accession>
<proteinExistence type="predicted"/>
<evidence type="ECO:0000313" key="6">
    <source>
        <dbReference type="Proteomes" id="UP001141327"/>
    </source>
</evidence>
<gene>
    <name evidence="5" type="ORF">PAPYR_9303</name>
</gene>
<dbReference type="InterPro" id="IPR014756">
    <property type="entry name" value="Ig_E-set"/>
</dbReference>
<keyword evidence="6" id="KW-1185">Reference proteome</keyword>
<name>A0ABQ8UCE8_9EUKA</name>
<keyword evidence="2" id="KW-0812">Transmembrane</keyword>
<protein>
    <submittedName>
        <fullName evidence="5">Light-harvesting LHII</fullName>
    </submittedName>
</protein>
<feature type="domain" description="IPT/TIG" evidence="4">
    <location>
        <begin position="1771"/>
        <end position="1859"/>
    </location>
</feature>
<dbReference type="InterPro" id="IPR002909">
    <property type="entry name" value="IPT_dom"/>
</dbReference>
<feature type="region of interest" description="Disordered" evidence="1">
    <location>
        <begin position="1831"/>
        <end position="1854"/>
    </location>
</feature>
<evidence type="ECO:0000259" key="4">
    <source>
        <dbReference type="SMART" id="SM00429"/>
    </source>
</evidence>
<dbReference type="EMBL" id="JAPMOS010000096">
    <property type="protein sequence ID" value="KAJ4455703.1"/>
    <property type="molecule type" value="Genomic_DNA"/>
</dbReference>
<dbReference type="PANTHER" id="PTHR22625">
    <property type="entry name" value="PLEXIN"/>
    <property type="match status" value="1"/>
</dbReference>
<organism evidence="5 6">
    <name type="scientific">Paratrimastix pyriformis</name>
    <dbReference type="NCBI Taxonomy" id="342808"/>
    <lineage>
        <taxon>Eukaryota</taxon>
        <taxon>Metamonada</taxon>
        <taxon>Preaxostyla</taxon>
        <taxon>Paratrimastigidae</taxon>
        <taxon>Paratrimastix</taxon>
    </lineage>
</organism>
<evidence type="ECO:0000313" key="5">
    <source>
        <dbReference type="EMBL" id="KAJ4455703.1"/>
    </source>
</evidence>
<dbReference type="CDD" id="cd00603">
    <property type="entry name" value="IPT_PCSR"/>
    <property type="match status" value="4"/>
</dbReference>
<dbReference type="Proteomes" id="UP001141327">
    <property type="component" value="Unassembled WGS sequence"/>
</dbReference>
<dbReference type="CDD" id="cd00102">
    <property type="entry name" value="IPT"/>
    <property type="match status" value="1"/>
</dbReference>